<organism evidence="2 3">
    <name type="scientific">Sphingomonas baiyangensis</name>
    <dbReference type="NCBI Taxonomy" id="2572576"/>
    <lineage>
        <taxon>Bacteria</taxon>
        <taxon>Pseudomonadati</taxon>
        <taxon>Pseudomonadota</taxon>
        <taxon>Alphaproteobacteria</taxon>
        <taxon>Sphingomonadales</taxon>
        <taxon>Sphingomonadaceae</taxon>
        <taxon>Sphingomonas</taxon>
    </lineage>
</organism>
<name>A0A4U1L1W4_9SPHN</name>
<feature type="transmembrane region" description="Helical" evidence="1">
    <location>
        <begin position="51"/>
        <end position="70"/>
    </location>
</feature>
<evidence type="ECO:0000313" key="2">
    <source>
        <dbReference type="EMBL" id="TKD50572.1"/>
    </source>
</evidence>
<proteinExistence type="predicted"/>
<gene>
    <name evidence="2" type="ORF">FBR43_07185</name>
</gene>
<evidence type="ECO:0000313" key="3">
    <source>
        <dbReference type="Proteomes" id="UP000309138"/>
    </source>
</evidence>
<keyword evidence="1" id="KW-0812">Transmembrane</keyword>
<dbReference type="AlphaFoldDB" id="A0A4U1L1W4"/>
<evidence type="ECO:0000256" key="1">
    <source>
        <dbReference type="SAM" id="Phobius"/>
    </source>
</evidence>
<dbReference type="EMBL" id="SWKR01000002">
    <property type="protein sequence ID" value="TKD50572.1"/>
    <property type="molecule type" value="Genomic_DNA"/>
</dbReference>
<reference evidence="2 3" key="1">
    <citation type="submission" date="2019-04" db="EMBL/GenBank/DDBJ databases">
        <authorList>
            <person name="Yang Y."/>
            <person name="Wei D."/>
        </authorList>
    </citation>
    <scope>NUCLEOTIDE SEQUENCE [LARGE SCALE GENOMIC DNA]</scope>
    <source>
        <strain evidence="2 3">L-1-4w-11</strain>
    </source>
</reference>
<accession>A0A4U1L1W4</accession>
<keyword evidence="1" id="KW-1133">Transmembrane helix</keyword>
<protein>
    <submittedName>
        <fullName evidence="2">Uncharacterized protein</fullName>
    </submittedName>
</protein>
<dbReference type="Proteomes" id="UP000309138">
    <property type="component" value="Unassembled WGS sequence"/>
</dbReference>
<sequence>MVAQSAGAAGRGAAGGGAAGSGWTSGGLTGAGAATAAVSAGLGLVRRGARAALGAFFAPLAFVVGIVSMLPSSTGTPTGSGQHPSAHDSGDIFFRKRVEILVAEVQHVLQLLLGRFRGTRAAPRRR</sequence>
<keyword evidence="3" id="KW-1185">Reference proteome</keyword>
<keyword evidence="1" id="KW-0472">Membrane</keyword>
<comment type="caution">
    <text evidence="2">The sequence shown here is derived from an EMBL/GenBank/DDBJ whole genome shotgun (WGS) entry which is preliminary data.</text>
</comment>